<keyword evidence="2" id="KW-1185">Reference proteome</keyword>
<dbReference type="AlphaFoldDB" id="A0A0V0RC66"/>
<evidence type="ECO:0000313" key="1">
    <source>
        <dbReference type="EMBL" id="KRX12073.1"/>
    </source>
</evidence>
<dbReference type="Proteomes" id="UP000054630">
    <property type="component" value="Unassembled WGS sequence"/>
</dbReference>
<organism evidence="1 2">
    <name type="scientific">Trichinella nelsoni</name>
    <dbReference type="NCBI Taxonomy" id="6336"/>
    <lineage>
        <taxon>Eukaryota</taxon>
        <taxon>Metazoa</taxon>
        <taxon>Ecdysozoa</taxon>
        <taxon>Nematoda</taxon>
        <taxon>Enoplea</taxon>
        <taxon>Dorylaimia</taxon>
        <taxon>Trichinellida</taxon>
        <taxon>Trichinellidae</taxon>
        <taxon>Trichinella</taxon>
    </lineage>
</organism>
<reference evidence="1 2" key="1">
    <citation type="submission" date="2015-01" db="EMBL/GenBank/DDBJ databases">
        <title>Evolution of Trichinella species and genotypes.</title>
        <authorList>
            <person name="Korhonen P.K."/>
            <person name="Edoardo P."/>
            <person name="Giuseppe L.R."/>
            <person name="Gasser R.B."/>
        </authorList>
    </citation>
    <scope>NUCLEOTIDE SEQUENCE [LARGE SCALE GENOMIC DNA]</scope>
    <source>
        <strain evidence="1">ISS37</strain>
    </source>
</reference>
<name>A0A0V0RC66_9BILA</name>
<protein>
    <submittedName>
        <fullName evidence="1">Uncharacterized protein</fullName>
    </submittedName>
</protein>
<sequence>MRCPLQSEFEATLTAFLLGAVHRFLSAFELTNKIYA</sequence>
<accession>A0A0V0RC66</accession>
<dbReference type="EMBL" id="JYDL01000862">
    <property type="protein sequence ID" value="KRX12073.1"/>
    <property type="molecule type" value="Genomic_DNA"/>
</dbReference>
<comment type="caution">
    <text evidence="1">The sequence shown here is derived from an EMBL/GenBank/DDBJ whole genome shotgun (WGS) entry which is preliminary data.</text>
</comment>
<gene>
    <name evidence="1" type="ORF">T07_11306</name>
</gene>
<proteinExistence type="predicted"/>
<evidence type="ECO:0000313" key="2">
    <source>
        <dbReference type="Proteomes" id="UP000054630"/>
    </source>
</evidence>